<reference evidence="1" key="1">
    <citation type="journal article" date="2020" name="bioRxiv">
        <title>A rank-normalized archaeal taxonomy based on genome phylogeny resolves widespread incomplete and uneven classifications.</title>
        <authorList>
            <person name="Rinke C."/>
            <person name="Chuvochina M."/>
            <person name="Mussig A.J."/>
            <person name="Chaumeil P.-A."/>
            <person name="Waite D.W."/>
            <person name="Whitman W.B."/>
            <person name="Parks D.H."/>
            <person name="Hugenholtz P."/>
        </authorList>
    </citation>
    <scope>NUCLEOTIDE SEQUENCE</scope>
    <source>
        <strain evidence="1">UBA12518</strain>
    </source>
</reference>
<name>A0A832RS06_9EURY</name>
<dbReference type="Proteomes" id="UP000600363">
    <property type="component" value="Unassembled WGS sequence"/>
</dbReference>
<protein>
    <submittedName>
        <fullName evidence="1">Uncharacterized protein</fullName>
    </submittedName>
</protein>
<evidence type="ECO:0000313" key="2">
    <source>
        <dbReference type="Proteomes" id="UP000600363"/>
    </source>
</evidence>
<accession>A0A832RS06</accession>
<dbReference type="AlphaFoldDB" id="A0A832RS06"/>
<gene>
    <name evidence="1" type="ORF">HA299_00465</name>
</gene>
<evidence type="ECO:0000313" key="1">
    <source>
        <dbReference type="EMBL" id="HIH69088.1"/>
    </source>
</evidence>
<proteinExistence type="predicted"/>
<dbReference type="RefSeq" id="WP_042684375.1">
    <property type="nucleotide sequence ID" value="NZ_DUIH01000002.1"/>
</dbReference>
<sequence>MKTLDDVFGRKLYHGEEEPKFDLVLPPGLPQSIIVEAARRFEGLELVERDVPVDSSGREVERLLAFRGSRELLERVAPFVREQLEKYVSEQSE</sequence>
<organism evidence="1 2">
    <name type="scientific">Methermicoccus shengliensis</name>
    <dbReference type="NCBI Taxonomy" id="660064"/>
    <lineage>
        <taxon>Archaea</taxon>
        <taxon>Methanobacteriati</taxon>
        <taxon>Methanobacteriota</taxon>
        <taxon>Stenosarchaea group</taxon>
        <taxon>Methanomicrobia</taxon>
        <taxon>Methanosarcinales</taxon>
        <taxon>Methermicoccaceae</taxon>
        <taxon>Methermicoccus</taxon>
    </lineage>
</organism>
<comment type="caution">
    <text evidence="1">The sequence shown here is derived from an EMBL/GenBank/DDBJ whole genome shotgun (WGS) entry which is preliminary data.</text>
</comment>
<dbReference type="EMBL" id="DUIH01000002">
    <property type="protein sequence ID" value="HIH69088.1"/>
    <property type="molecule type" value="Genomic_DNA"/>
</dbReference>